<protein>
    <recommendedName>
        <fullName evidence="6">Sulfhydryl oxidase</fullName>
        <ecNumber evidence="6">1.8.3.2</ecNumber>
    </recommendedName>
</protein>
<evidence type="ECO:0000256" key="1">
    <source>
        <dbReference type="ARBA" id="ARBA00001974"/>
    </source>
</evidence>
<dbReference type="AlphaFoldDB" id="A0A9P8HUQ1"/>
<feature type="region of interest" description="Disordered" evidence="7">
    <location>
        <begin position="163"/>
        <end position="206"/>
    </location>
</feature>
<dbReference type="InterPro" id="IPR017905">
    <property type="entry name" value="ERV/ALR_sulphydryl_oxidase"/>
</dbReference>
<sequence>MMPVQLHRRALAIVAVTLTFIFLLLRSLPSNPENSDTPIHHVDASQSTLHGEVIMPTLGNETQKAELGRAAWKLFHTIMARFPDKPTTDESTALEAYVHLFARLYPWQAHMHTDCLQTSSRSSAAAWACHVHNIVNKSLQKPVFDCSKIGEFYKCGCADEGEGSNDGEEGGVAIAGSSGDSKIAVQRTAKPTEDGGSVRMKLEREG</sequence>
<evidence type="ECO:0000256" key="8">
    <source>
        <dbReference type="SAM" id="SignalP"/>
    </source>
</evidence>
<keyword evidence="5" id="KW-1015">Disulfide bond</keyword>
<organism evidence="10 11">
    <name type="scientific">Glutinoglossum americanum</name>
    <dbReference type="NCBI Taxonomy" id="1670608"/>
    <lineage>
        <taxon>Eukaryota</taxon>
        <taxon>Fungi</taxon>
        <taxon>Dikarya</taxon>
        <taxon>Ascomycota</taxon>
        <taxon>Pezizomycotina</taxon>
        <taxon>Geoglossomycetes</taxon>
        <taxon>Geoglossales</taxon>
        <taxon>Geoglossaceae</taxon>
        <taxon>Glutinoglossum</taxon>
    </lineage>
</organism>
<dbReference type="PANTHER" id="PTHR12645">
    <property type="entry name" value="ALR/ERV"/>
    <property type="match status" value="1"/>
</dbReference>
<dbReference type="Gene3D" id="1.20.120.310">
    <property type="entry name" value="ERV/ALR sulfhydryl oxidase domain"/>
    <property type="match status" value="1"/>
</dbReference>
<feature type="signal peptide" evidence="8">
    <location>
        <begin position="1"/>
        <end position="27"/>
    </location>
</feature>
<comment type="caution">
    <text evidence="10">The sequence shown here is derived from an EMBL/GenBank/DDBJ whole genome shotgun (WGS) entry which is preliminary data.</text>
</comment>
<dbReference type="Pfam" id="PF04777">
    <property type="entry name" value="Evr1_Alr"/>
    <property type="match status" value="1"/>
</dbReference>
<evidence type="ECO:0000256" key="3">
    <source>
        <dbReference type="ARBA" id="ARBA00022827"/>
    </source>
</evidence>
<feature type="chain" id="PRO_5040513805" description="Sulfhydryl oxidase" evidence="8">
    <location>
        <begin position="28"/>
        <end position="206"/>
    </location>
</feature>
<keyword evidence="8" id="KW-0732">Signal</keyword>
<dbReference type="InterPro" id="IPR036774">
    <property type="entry name" value="ERV/ALR_sulphydryl_oxid_sf"/>
</dbReference>
<dbReference type="SUPFAM" id="SSF69000">
    <property type="entry name" value="FAD-dependent thiol oxidase"/>
    <property type="match status" value="1"/>
</dbReference>
<dbReference type="Proteomes" id="UP000698800">
    <property type="component" value="Unassembled WGS sequence"/>
</dbReference>
<dbReference type="GO" id="GO:0016971">
    <property type="term" value="F:flavin-dependent sulfhydryl oxidase activity"/>
    <property type="evidence" value="ECO:0007669"/>
    <property type="project" value="InterPro"/>
</dbReference>
<comment type="cofactor">
    <cofactor evidence="1 6">
        <name>FAD</name>
        <dbReference type="ChEBI" id="CHEBI:57692"/>
    </cofactor>
</comment>
<keyword evidence="2 6" id="KW-0285">Flavoprotein</keyword>
<evidence type="ECO:0000256" key="4">
    <source>
        <dbReference type="ARBA" id="ARBA00023002"/>
    </source>
</evidence>
<evidence type="ECO:0000259" key="9">
    <source>
        <dbReference type="PROSITE" id="PS51324"/>
    </source>
</evidence>
<keyword evidence="4 6" id="KW-0560">Oxidoreductase</keyword>
<evidence type="ECO:0000313" key="10">
    <source>
        <dbReference type="EMBL" id="KAH0534189.1"/>
    </source>
</evidence>
<reference evidence="10" key="1">
    <citation type="submission" date="2021-03" db="EMBL/GenBank/DDBJ databases">
        <title>Comparative genomics and phylogenomic investigation of the class Geoglossomycetes provide insights into ecological specialization and systematics.</title>
        <authorList>
            <person name="Melie T."/>
            <person name="Pirro S."/>
            <person name="Miller A.N."/>
            <person name="Quandt A."/>
        </authorList>
    </citation>
    <scope>NUCLEOTIDE SEQUENCE</scope>
    <source>
        <strain evidence="10">GBOQ0MN5Z8</strain>
    </source>
</reference>
<dbReference type="PANTHER" id="PTHR12645:SF1">
    <property type="entry name" value="FAD-LINKED SULFHYDRYL OXIDASE ERV2"/>
    <property type="match status" value="1"/>
</dbReference>
<evidence type="ECO:0000313" key="11">
    <source>
        <dbReference type="Proteomes" id="UP000698800"/>
    </source>
</evidence>
<proteinExistence type="predicted"/>
<name>A0A9P8HUQ1_9PEZI</name>
<accession>A0A9P8HUQ1</accession>
<dbReference type="EC" id="1.8.3.2" evidence="6"/>
<dbReference type="GO" id="GO:0050660">
    <property type="term" value="F:flavin adenine dinucleotide binding"/>
    <property type="evidence" value="ECO:0007669"/>
    <property type="project" value="TreeGrafter"/>
</dbReference>
<feature type="domain" description="ERV/ALR sulfhydryl oxidase" evidence="9">
    <location>
        <begin position="60"/>
        <end position="153"/>
    </location>
</feature>
<evidence type="ECO:0000256" key="5">
    <source>
        <dbReference type="ARBA" id="ARBA00023157"/>
    </source>
</evidence>
<dbReference type="PROSITE" id="PS51324">
    <property type="entry name" value="ERV_ALR"/>
    <property type="match status" value="1"/>
</dbReference>
<dbReference type="OrthoDB" id="59470at2759"/>
<evidence type="ECO:0000256" key="7">
    <source>
        <dbReference type="SAM" id="MobiDB-lite"/>
    </source>
</evidence>
<keyword evidence="11" id="KW-1185">Reference proteome</keyword>
<dbReference type="GO" id="GO:0005739">
    <property type="term" value="C:mitochondrion"/>
    <property type="evidence" value="ECO:0007669"/>
    <property type="project" value="TreeGrafter"/>
</dbReference>
<evidence type="ECO:0000256" key="2">
    <source>
        <dbReference type="ARBA" id="ARBA00022630"/>
    </source>
</evidence>
<gene>
    <name evidence="10" type="ORF">FGG08_007215</name>
</gene>
<dbReference type="EMBL" id="JAGHQL010000262">
    <property type="protein sequence ID" value="KAH0534189.1"/>
    <property type="molecule type" value="Genomic_DNA"/>
</dbReference>
<keyword evidence="3 6" id="KW-0274">FAD</keyword>
<evidence type="ECO:0000256" key="6">
    <source>
        <dbReference type="RuleBase" id="RU371123"/>
    </source>
</evidence>
<comment type="catalytic activity">
    <reaction evidence="6">
        <text>2 R'C(R)SH + O2 = R'C(R)S-S(R)CR' + H2O2</text>
        <dbReference type="Rhea" id="RHEA:17357"/>
        <dbReference type="ChEBI" id="CHEBI:15379"/>
        <dbReference type="ChEBI" id="CHEBI:16240"/>
        <dbReference type="ChEBI" id="CHEBI:16520"/>
        <dbReference type="ChEBI" id="CHEBI:17412"/>
        <dbReference type="EC" id="1.8.3.2"/>
    </reaction>
</comment>
<dbReference type="InterPro" id="IPR039799">
    <property type="entry name" value="ALR/ERV"/>
</dbReference>